<feature type="compositionally biased region" description="Polar residues" evidence="1">
    <location>
        <begin position="1464"/>
        <end position="1474"/>
    </location>
</feature>
<dbReference type="SUPFAM" id="SSF63748">
    <property type="entry name" value="Tudor/PWWP/MBT"/>
    <property type="match status" value="4"/>
</dbReference>
<dbReference type="Pfam" id="PF00567">
    <property type="entry name" value="TUDOR"/>
    <property type="match status" value="4"/>
</dbReference>
<feature type="domain" description="Tudor" evidence="2">
    <location>
        <begin position="672"/>
        <end position="731"/>
    </location>
</feature>
<proteinExistence type="predicted"/>
<dbReference type="SMART" id="SM00333">
    <property type="entry name" value="TUDOR"/>
    <property type="match status" value="4"/>
</dbReference>
<dbReference type="Gene3D" id="2.30.30.140">
    <property type="match status" value="4"/>
</dbReference>
<evidence type="ECO:0000313" key="4">
    <source>
        <dbReference type="Proteomes" id="UP000237246"/>
    </source>
</evidence>
<evidence type="ECO:0000256" key="1">
    <source>
        <dbReference type="SAM" id="MobiDB-lite"/>
    </source>
</evidence>
<evidence type="ECO:0000313" key="3">
    <source>
        <dbReference type="EMBL" id="POI27699.1"/>
    </source>
</evidence>
<accession>A0A2P4SUA4</accession>
<feature type="region of interest" description="Disordered" evidence="1">
    <location>
        <begin position="1463"/>
        <end position="1504"/>
    </location>
</feature>
<protein>
    <recommendedName>
        <fullName evidence="2">Tudor domain-containing protein</fullName>
    </recommendedName>
</protein>
<organism evidence="3 4">
    <name type="scientific">Bambusicola thoracicus</name>
    <name type="common">Chinese bamboo-partridge</name>
    <name type="synonym">Perdix thoracica</name>
    <dbReference type="NCBI Taxonomy" id="9083"/>
    <lineage>
        <taxon>Eukaryota</taxon>
        <taxon>Metazoa</taxon>
        <taxon>Chordata</taxon>
        <taxon>Craniata</taxon>
        <taxon>Vertebrata</taxon>
        <taxon>Euteleostomi</taxon>
        <taxon>Archelosauria</taxon>
        <taxon>Archosauria</taxon>
        <taxon>Dinosauria</taxon>
        <taxon>Saurischia</taxon>
        <taxon>Theropoda</taxon>
        <taxon>Coelurosauria</taxon>
        <taxon>Aves</taxon>
        <taxon>Neognathae</taxon>
        <taxon>Galloanserae</taxon>
        <taxon>Galliformes</taxon>
        <taxon>Phasianidae</taxon>
        <taxon>Perdicinae</taxon>
        <taxon>Bambusicola</taxon>
    </lineage>
</organism>
<feature type="domain" description="Tudor" evidence="2">
    <location>
        <begin position="890"/>
        <end position="948"/>
    </location>
</feature>
<comment type="caution">
    <text evidence="3">The sequence shown here is derived from an EMBL/GenBank/DDBJ whole genome shotgun (WGS) entry which is preliminary data.</text>
</comment>
<dbReference type="OrthoDB" id="9989103at2759"/>
<feature type="domain" description="Tudor" evidence="2">
    <location>
        <begin position="365"/>
        <end position="421"/>
    </location>
</feature>
<feature type="region of interest" description="Disordered" evidence="1">
    <location>
        <begin position="509"/>
        <end position="540"/>
    </location>
</feature>
<dbReference type="PANTHER" id="PTHR22948:SF15">
    <property type="entry name" value="TUDOR DOMAIN-CONTAINING PROTEIN 6"/>
    <property type="match status" value="1"/>
</dbReference>
<dbReference type="InterPro" id="IPR050621">
    <property type="entry name" value="Tudor_domain_containing"/>
</dbReference>
<dbReference type="FunFam" id="2.30.30.140:FF:000018">
    <property type="entry name" value="Serine/threonine-protein kinase 31"/>
    <property type="match status" value="3"/>
</dbReference>
<dbReference type="PANTHER" id="PTHR22948">
    <property type="entry name" value="TUDOR DOMAIN CONTAINING PROTEIN"/>
    <property type="match status" value="1"/>
</dbReference>
<name>A0A2P4SUA4_BAMTH</name>
<keyword evidence="4" id="KW-1185">Reference proteome</keyword>
<dbReference type="EMBL" id="PPHD01022628">
    <property type="protein sequence ID" value="POI27699.1"/>
    <property type="molecule type" value="Genomic_DNA"/>
</dbReference>
<dbReference type="Gene3D" id="2.40.50.90">
    <property type="match status" value="4"/>
</dbReference>
<evidence type="ECO:0000259" key="2">
    <source>
        <dbReference type="PROSITE" id="PS50304"/>
    </source>
</evidence>
<sequence length="1516" mass="167781">MELLWHLHGKELPGLVRELLVPQLLLVLELPPLVTQMRRLGLAGHASPSAFSRLLRHCLLHEWDGSASVPACICNGEESPPVPCRQSYVEMWPGSSTRGQLEVGCTVDVVVTCAENPGYFWCQLKKCNEFAALMAEIQEYCEGSSHPHTWPQSVCLAQYSEDRRWYRALIVSGVTPAGEAEVMYVDYGNRELVSLTSLRSINEHFLELKAQAFRCSLYNLIHPCGQDPFVWDEAAILAFQEFVDAASDQFELHCTIFALASRNNRELFNIVDLMTPFQSACQFLIERGVAKRLPPQTPLAASVQLHSFYYSMHEIKIGSEEDVFVTHVDDPQMFYCQLERSTDVLLQLSESISRLSRTTPSSETWHRSGELCLARYTDSQWYRAVLTKTKPAKEVFFVDFGNTETIEEDLLLPIPSDAHDILLLPVQAIKCSLADVANVPQEATAWFKQAVLERQLKAIVVAKESGGKLLIELFDGNIQINAKLGEFRLRNNAEACRCVKSEALYSGTDMEKGNGAAQSPLNTGESKNCGSKAQGGERSSKMHIREKDVNLLQPAAEREWASELLASEGKVSSNKDALLNKVEEEMQSLLSVEMDAGSDNKSDTEGSCVLLKRVTDLPQRSVMPACTVLAYVSYVNNPLDFYVQQASDEAQLHSISERLNDEMPAKIPCGELLQAGDLICALYSDDSLWYRAVVKEKASDHLISIQYIDYGNTSVVDVDQVYRLPEDLESIPAIGVHCFLGGLECKKSTDWAEKAALCFTKRVSEVLLTCEFVEEVDGKWRVILSDDQGEITVDLADERSYSTEMLDRSDMVNTCEPSSPQAQNEASNASDCTSLTWNFPEAGQTVNVYITVVNGPDYFWSCSADEENMIYIEEKIKEAENLGLNSMDSCIKSGDICLAKYSEDGKFYRAKVTSVNDNDVAVIHVDYGSEETVSLEMLTQIPRELLQVPNQAFACCLSGFSPSEGSWLSEAKDKFYGMTVELLLEAEVMGTQENKAFEVPLCAVKLESSGRNINEEMKSFWKADMGSGHKAIPDPECHLEGNRSSSSDTGLCLKRETATCGLAQEENESALLCSQCFSGVPSACLDGSEANMSGEVAGGCGTAEHQSSFDKEMTPLEDESSSKALLEPRGSCSLHSLGGGMKSAVEEPPELLFLQDVEVKAEALAEGKAASPVLGNEQEELVRWLQVEPSMGDKTEAAIKLDELQMHSSYDDLKELILELEEIAALPSVADEMKEALETEALEMQAASGSEAREKALKGEVCEPLLLCEEMGQLTVLQSETLPSLSEGDGLMPSVSDTGKTVELFPSDTLPSLRQTARTLELTCSGVHKAEAMQEDWMEVEPPLVLPSCDGRPEKQPEAPDMLAMVSAEIEQLLDLVLPAVKPSEEDEVEDSLRLEHTELQSSSNSGGQFSVLRKDLTNQRPIRTIQSYLCRAEKRKEWQKKDDCYVKEWMQQDMDELFKECESTPTHVQSSNCKSDEETGKKQSDNVADNSAGRVSDSKGLSNPNVHLNMRITFL</sequence>
<dbReference type="PROSITE" id="PS50304">
    <property type="entry name" value="TUDOR"/>
    <property type="match status" value="4"/>
</dbReference>
<feature type="domain" description="Tudor" evidence="2">
    <location>
        <begin position="148"/>
        <end position="208"/>
    </location>
</feature>
<dbReference type="InterPro" id="IPR002999">
    <property type="entry name" value="Tudor"/>
</dbReference>
<feature type="compositionally biased region" description="Basic and acidic residues" evidence="1">
    <location>
        <begin position="1475"/>
        <end position="1485"/>
    </location>
</feature>
<feature type="compositionally biased region" description="Polar residues" evidence="1">
    <location>
        <begin position="516"/>
        <end position="531"/>
    </location>
</feature>
<dbReference type="Proteomes" id="UP000237246">
    <property type="component" value="Unassembled WGS sequence"/>
</dbReference>
<reference evidence="3 4" key="1">
    <citation type="submission" date="2018-01" db="EMBL/GenBank/DDBJ databases">
        <title>Comparison of the Chinese Bamboo Partridge and Red Junglefowl genome sequences highlights the importance of demography in genome evolution.</title>
        <authorList>
            <person name="Tiley G.P."/>
            <person name="Kimball R.T."/>
            <person name="Braun E.L."/>
            <person name="Burleigh J.G."/>
        </authorList>
    </citation>
    <scope>NUCLEOTIDE SEQUENCE [LARGE SCALE GENOMIC DNA]</scope>
    <source>
        <strain evidence="3">RTK389</strain>
        <tissue evidence="3">Blood</tissue>
    </source>
</reference>
<gene>
    <name evidence="3" type="ORF">CIB84_008552</name>
</gene>
<dbReference type="InterPro" id="IPR035437">
    <property type="entry name" value="SNase_OB-fold_sf"/>
</dbReference>